<keyword evidence="1" id="KW-0732">Signal</keyword>
<name>A0A9W6EUF5_9FLAO</name>
<dbReference type="InterPro" id="IPR011048">
    <property type="entry name" value="Haem_d1_sf"/>
</dbReference>
<gene>
    <name evidence="2" type="ORF">NBRC110019_07050</name>
</gene>
<dbReference type="Gene3D" id="2.130.10.10">
    <property type="entry name" value="YVTN repeat-like/Quinoprotein amine dehydrogenase"/>
    <property type="match status" value="1"/>
</dbReference>
<protein>
    <recommendedName>
        <fullName evidence="4">Cell surface protein</fullName>
    </recommendedName>
</protein>
<evidence type="ECO:0000313" key="2">
    <source>
        <dbReference type="EMBL" id="GLB51666.1"/>
    </source>
</evidence>
<dbReference type="PANTHER" id="PTHR47197:SF3">
    <property type="entry name" value="DIHYDRO-HEME D1 DEHYDROGENASE"/>
    <property type="match status" value="1"/>
</dbReference>
<evidence type="ECO:0000313" key="3">
    <source>
        <dbReference type="Proteomes" id="UP001143545"/>
    </source>
</evidence>
<reference evidence="2" key="1">
    <citation type="submission" date="2022-07" db="EMBL/GenBank/DDBJ databases">
        <title>Taxonomy of Novel Oxalotrophic and Methylotrophic Bacteria.</title>
        <authorList>
            <person name="Sahin N."/>
            <person name="Tani A."/>
        </authorList>
    </citation>
    <scope>NUCLEOTIDE SEQUENCE</scope>
    <source>
        <strain evidence="2">AM327</strain>
    </source>
</reference>
<evidence type="ECO:0000256" key="1">
    <source>
        <dbReference type="SAM" id="SignalP"/>
    </source>
</evidence>
<dbReference type="InterPro" id="IPR015943">
    <property type="entry name" value="WD40/YVTN_repeat-like_dom_sf"/>
</dbReference>
<keyword evidence="3" id="KW-1185">Reference proteome</keyword>
<dbReference type="PROSITE" id="PS51257">
    <property type="entry name" value="PROKAR_LIPOPROTEIN"/>
    <property type="match status" value="1"/>
</dbReference>
<dbReference type="InterPro" id="IPR051200">
    <property type="entry name" value="Host-pathogen_enzymatic-act"/>
</dbReference>
<dbReference type="SUPFAM" id="SSF51004">
    <property type="entry name" value="C-terminal (heme d1) domain of cytochrome cd1-nitrite reductase"/>
    <property type="match status" value="1"/>
</dbReference>
<evidence type="ECO:0008006" key="4">
    <source>
        <dbReference type="Google" id="ProtNLM"/>
    </source>
</evidence>
<dbReference type="RefSeq" id="WP_281752442.1">
    <property type="nucleotide sequence ID" value="NZ_BRVP01000004.1"/>
</dbReference>
<dbReference type="Pfam" id="PF16819">
    <property type="entry name" value="DUF5074"/>
    <property type="match status" value="1"/>
</dbReference>
<dbReference type="AlphaFoldDB" id="A0A9W6EUF5"/>
<proteinExistence type="predicted"/>
<feature type="signal peptide" evidence="1">
    <location>
        <begin position="1"/>
        <end position="25"/>
    </location>
</feature>
<dbReference type="PANTHER" id="PTHR47197">
    <property type="entry name" value="PROTEIN NIRF"/>
    <property type="match status" value="1"/>
</dbReference>
<accession>A0A9W6EUF5</accession>
<comment type="caution">
    <text evidence="2">The sequence shown here is derived from an EMBL/GenBank/DDBJ whole genome shotgun (WGS) entry which is preliminary data.</text>
</comment>
<organism evidence="2 3">
    <name type="scientific">Neptunitalea chrysea</name>
    <dbReference type="NCBI Taxonomy" id="1647581"/>
    <lineage>
        <taxon>Bacteria</taxon>
        <taxon>Pseudomonadati</taxon>
        <taxon>Bacteroidota</taxon>
        <taxon>Flavobacteriia</taxon>
        <taxon>Flavobacteriales</taxon>
        <taxon>Flavobacteriaceae</taxon>
        <taxon>Neptunitalea</taxon>
    </lineage>
</organism>
<feature type="chain" id="PRO_5040899847" description="Cell surface protein" evidence="1">
    <location>
        <begin position="26"/>
        <end position="359"/>
    </location>
</feature>
<dbReference type="InterPro" id="IPR031815">
    <property type="entry name" value="DUF5074"/>
</dbReference>
<dbReference type="Proteomes" id="UP001143545">
    <property type="component" value="Unassembled WGS sequence"/>
</dbReference>
<dbReference type="EMBL" id="BRVP01000004">
    <property type="protein sequence ID" value="GLB51666.1"/>
    <property type="molecule type" value="Genomic_DNA"/>
</dbReference>
<sequence>MRDLFKSMICAASVALLFVSCNSDDDDTKTTEPLGDYETGIFVTSEGGSVSGTVDFISEDFSSVENGVYQNVNGENLGTYLESAYFDDETAYVVVDNASTIYAVNKYTFEKIGTITTGLSMPRFMTVSDGKGYVTNWGDPYDSTDDFVAVVNLESLAVESTIAVGEGPERILSYDGKVYVTHKGGYNTNNIVSVIETSSETVSTIEVEDKPDEIFVNDAGDIVVLSHGATLYDASWNYIGDTVGAISKIDPSNNTLELSLEFVEGSHPGLMYYYKGVLYYELSGTVYTMSDSDTALPTTGILDLGGIYAYGMAVDDNNLYVINASFSEMSDLIVYDLNSLTEAYTFDVGLGASKIYFAN</sequence>